<dbReference type="InterPro" id="IPR012337">
    <property type="entry name" value="RNaseH-like_sf"/>
</dbReference>
<dbReference type="STRING" id="144197.ENSSPAP00000010713"/>
<reference evidence="3" key="1">
    <citation type="submission" date="2023-09" db="UniProtKB">
        <authorList>
            <consortium name="Ensembl"/>
        </authorList>
    </citation>
    <scope>IDENTIFICATION</scope>
</reference>
<feature type="region of interest" description="Disordered" evidence="1">
    <location>
        <begin position="34"/>
        <end position="116"/>
    </location>
</feature>
<dbReference type="Ensembl" id="ENSSPAT00000010894.1">
    <property type="protein sequence ID" value="ENSSPAP00000010713.1"/>
    <property type="gene ID" value="ENSSPAG00000008159.1"/>
</dbReference>
<dbReference type="PANTHER" id="PTHR45749">
    <property type="match status" value="1"/>
</dbReference>
<dbReference type="SUPFAM" id="SSF53098">
    <property type="entry name" value="Ribonuclease H-like"/>
    <property type="match status" value="1"/>
</dbReference>
<evidence type="ECO:0000259" key="2">
    <source>
        <dbReference type="Pfam" id="PF14291"/>
    </source>
</evidence>
<dbReference type="Pfam" id="PF14291">
    <property type="entry name" value="DUF4371"/>
    <property type="match status" value="1"/>
</dbReference>
<protein>
    <recommendedName>
        <fullName evidence="2">DUF4371 domain-containing protein</fullName>
    </recommendedName>
</protein>
<proteinExistence type="predicted"/>
<feature type="domain" description="DUF4371" evidence="2">
    <location>
        <begin position="264"/>
        <end position="457"/>
    </location>
</feature>
<accession>A0A3B4ZP78</accession>
<feature type="compositionally biased region" description="Polar residues" evidence="1">
    <location>
        <begin position="96"/>
        <end position="112"/>
    </location>
</feature>
<organism evidence="3">
    <name type="scientific">Stegastes partitus</name>
    <name type="common">bicolor damselfish</name>
    <dbReference type="NCBI Taxonomy" id="144197"/>
    <lineage>
        <taxon>Eukaryota</taxon>
        <taxon>Metazoa</taxon>
        <taxon>Chordata</taxon>
        <taxon>Craniata</taxon>
        <taxon>Vertebrata</taxon>
        <taxon>Euteleostomi</taxon>
        <taxon>Actinopterygii</taxon>
        <taxon>Neopterygii</taxon>
        <taxon>Teleostei</taxon>
        <taxon>Neoteleostei</taxon>
        <taxon>Acanthomorphata</taxon>
        <taxon>Ovalentaria</taxon>
        <taxon>Pomacentridae</taxon>
        <taxon>Stegastes</taxon>
    </lineage>
</organism>
<dbReference type="GeneTree" id="ENSGT00940000154356"/>
<dbReference type="AlphaFoldDB" id="A0A3B4ZP78"/>
<evidence type="ECO:0000256" key="1">
    <source>
        <dbReference type="SAM" id="MobiDB-lite"/>
    </source>
</evidence>
<evidence type="ECO:0000313" key="3">
    <source>
        <dbReference type="Ensembl" id="ENSSPAP00000010713.1"/>
    </source>
</evidence>
<name>A0A3B4ZP78_9TELE</name>
<sequence>TSAPKCLLSRSLVLRKGKREEENRDLRDLLKKYFKKGGDNEAGTSKVNVEQGKKQRSQRLSVLGPLVHQEGQSQTTDERESERQSAAGGACCPVGQSEQDGSKTDQTLNSSDPALWPANLTDSDRVHLVRVMAKRKPFSERAKELPADAEGREFPNYVTYSTCHNGREKIERDWIIYSSSKKALFCLPCLLFSFEVEKKSTSTLNSTDGMKMSSTKYRELYERFPEHERNRAHKHCYWKWKNLQHSVLQTSGIDSQQQKLMETEIEKNKALLKRLLDVTLYLAFRNLPFGGSTNTLDEPDNGNFLGIIELLAKYDSILNDHLRHIREHRQQGKRLQAHYLSPDSQNEFIELCAQRVQNTILRERQETTFYSIMCDPTPDVSNLEQNVPLLRYVSQTYPEGQWEINECFLEFKDFSKKTGEEIATMVEQSLSEHGIDIADCRGQCYDNGANMTGKVRGVQARILRKNPLATYSPCASHTLNLVGVHAARACPEIDIFFGFINQLYKLFSGSPNRWEILQKVLGCSLHSLSDTRRSARIEAVRPVAKHLPSVIQTLDTLITTGNLTSEVKAEAQGLKTYFQSFNAVLLLTFWVKVLQCIEDRNLASQSSTISLDVQTANIKELEEEIACMWASWDSFLTEATAAATSMGIKSQLDTRQRKWKRFFDEAEKEGTEEQSPETHFRDRVFYAAMDSIISQLHVRFSSMQQICDEFCVLCKFRDMPQDSISASCLKLSDKYKNDLTESLEDQIQHLRKYILQHLKTVLELWICLMPYTQGDYRTFMETCVCCCGFSCLSSNVVLSRAQGRLSAGLLPHILHMWKKIKYFWIIYS</sequence>
<dbReference type="PANTHER" id="PTHR45749:SF33">
    <property type="entry name" value="ZINC FINGER MYM-TYPE PROTEIN 1"/>
    <property type="match status" value="1"/>
</dbReference>
<dbReference type="InterPro" id="IPR025398">
    <property type="entry name" value="DUF4371"/>
</dbReference>